<gene>
    <name evidence="3" type="primary">LOC118274755</name>
</gene>
<dbReference type="SUPFAM" id="SSF46938">
    <property type="entry name" value="CRAL/TRIO N-terminal domain"/>
    <property type="match status" value="1"/>
</dbReference>
<dbReference type="Proteomes" id="UP000829999">
    <property type="component" value="Chromosome 11"/>
</dbReference>
<dbReference type="SUPFAM" id="SSF52087">
    <property type="entry name" value="CRAL/TRIO domain"/>
    <property type="match status" value="1"/>
</dbReference>
<dbReference type="InterPro" id="IPR001251">
    <property type="entry name" value="CRAL-TRIO_dom"/>
</dbReference>
<dbReference type="AlphaFoldDB" id="A0A9R0DSR7"/>
<dbReference type="InterPro" id="IPR036273">
    <property type="entry name" value="CRAL/TRIO_N_dom_sf"/>
</dbReference>
<dbReference type="PRINTS" id="PR00180">
    <property type="entry name" value="CRETINALDHBP"/>
</dbReference>
<dbReference type="RefSeq" id="XP_050552717.1">
    <property type="nucleotide sequence ID" value="XM_050696760.1"/>
</dbReference>
<dbReference type="PROSITE" id="PS50191">
    <property type="entry name" value="CRAL_TRIO"/>
    <property type="match status" value="1"/>
</dbReference>
<dbReference type="InterPro" id="IPR036865">
    <property type="entry name" value="CRAL-TRIO_dom_sf"/>
</dbReference>
<dbReference type="GO" id="GO:0016020">
    <property type="term" value="C:membrane"/>
    <property type="evidence" value="ECO:0007669"/>
    <property type="project" value="TreeGrafter"/>
</dbReference>
<evidence type="ECO:0000313" key="2">
    <source>
        <dbReference type="Proteomes" id="UP000829999"/>
    </source>
</evidence>
<dbReference type="SMART" id="SM00516">
    <property type="entry name" value="SEC14"/>
    <property type="match status" value="1"/>
</dbReference>
<dbReference type="Gene3D" id="3.40.525.10">
    <property type="entry name" value="CRAL-TRIO lipid binding domain"/>
    <property type="match status" value="1"/>
</dbReference>
<protein>
    <submittedName>
        <fullName evidence="3">Alpha-tocopherol transfer protein-like</fullName>
    </submittedName>
</protein>
<organism evidence="2 3">
    <name type="scientific">Spodoptera frugiperda</name>
    <name type="common">Fall armyworm</name>
    <dbReference type="NCBI Taxonomy" id="7108"/>
    <lineage>
        <taxon>Eukaryota</taxon>
        <taxon>Metazoa</taxon>
        <taxon>Ecdysozoa</taxon>
        <taxon>Arthropoda</taxon>
        <taxon>Hexapoda</taxon>
        <taxon>Insecta</taxon>
        <taxon>Pterygota</taxon>
        <taxon>Neoptera</taxon>
        <taxon>Endopterygota</taxon>
        <taxon>Lepidoptera</taxon>
        <taxon>Glossata</taxon>
        <taxon>Ditrysia</taxon>
        <taxon>Noctuoidea</taxon>
        <taxon>Noctuidae</taxon>
        <taxon>Amphipyrinae</taxon>
        <taxon>Spodoptera</taxon>
    </lineage>
</organism>
<dbReference type="OrthoDB" id="7126740at2759"/>
<accession>A0A9R0DSR7</accession>
<proteinExistence type="predicted"/>
<evidence type="ECO:0000259" key="1">
    <source>
        <dbReference type="PROSITE" id="PS50191"/>
    </source>
</evidence>
<dbReference type="GeneID" id="118274755"/>
<reference evidence="3" key="1">
    <citation type="submission" date="2025-08" db="UniProtKB">
        <authorList>
            <consortium name="RefSeq"/>
        </authorList>
    </citation>
    <scope>IDENTIFICATION</scope>
    <source>
        <tissue evidence="3">Whole larval tissue</tissue>
    </source>
</reference>
<dbReference type="Gene3D" id="1.20.5.1200">
    <property type="entry name" value="Alpha-tocopherol transfer"/>
    <property type="match status" value="1"/>
</dbReference>
<dbReference type="PANTHER" id="PTHR10174">
    <property type="entry name" value="ALPHA-TOCOPHEROL TRANSFER PROTEIN-RELATED"/>
    <property type="match status" value="1"/>
</dbReference>
<keyword evidence="2" id="KW-1185">Reference proteome</keyword>
<dbReference type="CDD" id="cd00170">
    <property type="entry name" value="SEC14"/>
    <property type="match status" value="1"/>
</dbReference>
<dbReference type="PANTHER" id="PTHR10174:SF222">
    <property type="entry name" value="GH10083P-RELATED"/>
    <property type="match status" value="1"/>
</dbReference>
<name>A0A9R0DSR7_SPOFR</name>
<evidence type="ECO:0000313" key="3">
    <source>
        <dbReference type="RefSeq" id="XP_050552717.1"/>
    </source>
</evidence>
<sequence length="310" mass="36255">MESIESSLLNITPEIVRNIRKIYNLDDPKRLEEAIDILEDWIQKQPHIVKKDFSRRYLEVSIISSKGSVEKAKKQIDRLCTFKTLIPKLFSKYNLKTELHTVLEKSWHVPLPRLTEDYYRIILIKGFSSDYTPEEILQYFQATVIVTEYITVYVNGFTIIVDYRGLNLLQLVTRMSTADVQQFINALIEGYGARLKNIHIITESTAINLLVATAKQFIKEKIIKKLQIVRTLEELHNFIPKDLLPEEYGGKEKSYEKIHADWVEELSSEKHIEYLKMMSKACTDETKRPIDKFNEEYMGMPGSFRNLIVD</sequence>
<feature type="domain" description="CRAL-TRIO" evidence="1">
    <location>
        <begin position="138"/>
        <end position="256"/>
    </location>
</feature>
<dbReference type="Pfam" id="PF00650">
    <property type="entry name" value="CRAL_TRIO"/>
    <property type="match status" value="1"/>
</dbReference>
<dbReference type="GO" id="GO:1902936">
    <property type="term" value="F:phosphatidylinositol bisphosphate binding"/>
    <property type="evidence" value="ECO:0007669"/>
    <property type="project" value="TreeGrafter"/>
</dbReference>